<accession>A0A443STN1</accession>
<dbReference type="STRING" id="299467.A0A443STN1"/>
<dbReference type="InterPro" id="IPR000164">
    <property type="entry name" value="Histone_H3/CENP-A"/>
</dbReference>
<proteinExistence type="inferred from homology"/>
<dbReference type="Gene3D" id="1.10.20.10">
    <property type="entry name" value="Histone, subunit A"/>
    <property type="match status" value="1"/>
</dbReference>
<dbReference type="GO" id="GO:0000786">
    <property type="term" value="C:nucleosome"/>
    <property type="evidence" value="ECO:0007669"/>
    <property type="project" value="InterPro"/>
</dbReference>
<evidence type="ECO:0000313" key="3">
    <source>
        <dbReference type="EMBL" id="RWS30899.1"/>
    </source>
</evidence>
<dbReference type="Pfam" id="PF00125">
    <property type="entry name" value="Histone"/>
    <property type="match status" value="1"/>
</dbReference>
<keyword evidence="4" id="KW-1185">Reference proteome</keyword>
<dbReference type="InterPro" id="IPR009072">
    <property type="entry name" value="Histone-fold"/>
</dbReference>
<dbReference type="PANTHER" id="PTHR11426">
    <property type="entry name" value="HISTONE H3"/>
    <property type="match status" value="1"/>
</dbReference>
<evidence type="ECO:0000313" key="4">
    <source>
        <dbReference type="Proteomes" id="UP000288716"/>
    </source>
</evidence>
<comment type="similarity">
    <text evidence="1">Belongs to the histone H3 family.</text>
</comment>
<organism evidence="3 4">
    <name type="scientific">Leptotrombidium deliense</name>
    <dbReference type="NCBI Taxonomy" id="299467"/>
    <lineage>
        <taxon>Eukaryota</taxon>
        <taxon>Metazoa</taxon>
        <taxon>Ecdysozoa</taxon>
        <taxon>Arthropoda</taxon>
        <taxon>Chelicerata</taxon>
        <taxon>Arachnida</taxon>
        <taxon>Acari</taxon>
        <taxon>Acariformes</taxon>
        <taxon>Trombidiformes</taxon>
        <taxon>Prostigmata</taxon>
        <taxon>Anystina</taxon>
        <taxon>Parasitengona</taxon>
        <taxon>Trombiculoidea</taxon>
        <taxon>Trombiculidae</taxon>
        <taxon>Leptotrombidium</taxon>
    </lineage>
</organism>
<dbReference type="SMART" id="SM00428">
    <property type="entry name" value="H3"/>
    <property type="match status" value="1"/>
</dbReference>
<reference evidence="3 4" key="1">
    <citation type="journal article" date="2018" name="Gigascience">
        <title>Genomes of trombidid mites reveal novel predicted allergens and laterally-transferred genes associated with secondary metabolism.</title>
        <authorList>
            <person name="Dong X."/>
            <person name="Chaisiri K."/>
            <person name="Xia D."/>
            <person name="Armstrong S.D."/>
            <person name="Fang Y."/>
            <person name="Donnelly M.J."/>
            <person name="Kadowaki T."/>
            <person name="McGarry J.W."/>
            <person name="Darby A.C."/>
            <person name="Makepeace B.L."/>
        </authorList>
    </citation>
    <scope>NUCLEOTIDE SEQUENCE [LARGE SCALE GENOMIC DNA]</scope>
    <source>
        <strain evidence="3">UoL-UT</strain>
    </source>
</reference>
<protein>
    <submittedName>
        <fullName evidence="3">Histone H3 variant-like protein</fullName>
    </submittedName>
</protein>
<dbReference type="AlphaFoldDB" id="A0A443STN1"/>
<gene>
    <name evidence="3" type="ORF">B4U80_11593</name>
</gene>
<dbReference type="Proteomes" id="UP000288716">
    <property type="component" value="Unassembled WGS sequence"/>
</dbReference>
<feature type="domain" description="Core Histone H2A/H2B/H3" evidence="2">
    <location>
        <begin position="62"/>
        <end position="117"/>
    </location>
</feature>
<dbReference type="GO" id="GO:0046982">
    <property type="term" value="F:protein heterodimerization activity"/>
    <property type="evidence" value="ECO:0007669"/>
    <property type="project" value="InterPro"/>
</dbReference>
<evidence type="ECO:0000259" key="2">
    <source>
        <dbReference type="Pfam" id="PF00125"/>
    </source>
</evidence>
<dbReference type="GO" id="GO:0003677">
    <property type="term" value="F:DNA binding"/>
    <property type="evidence" value="ECO:0007669"/>
    <property type="project" value="InterPro"/>
</dbReference>
<dbReference type="SUPFAM" id="SSF47113">
    <property type="entry name" value="Histone-fold"/>
    <property type="match status" value="1"/>
</dbReference>
<dbReference type="VEuPathDB" id="VectorBase:LDEU001137"/>
<comment type="caution">
    <text evidence="3">The sequence shown here is derived from an EMBL/GenBank/DDBJ whole genome shotgun (WGS) entry which is preliminary data.</text>
</comment>
<sequence length="119" mass="14000">MARVKQKRTPSRFANNQESINRNDQWSCCLQQTLETKREKNDSVNKVRPEEQVKVKKRRYRPGTVALREIRRYQKTTDLLIARAPFQRLIREITQELSVEGIRYQTAALIALQEAAEIS</sequence>
<evidence type="ECO:0000256" key="1">
    <source>
        <dbReference type="ARBA" id="ARBA00010343"/>
    </source>
</evidence>
<dbReference type="GO" id="GO:0030527">
    <property type="term" value="F:structural constituent of chromatin"/>
    <property type="evidence" value="ECO:0007669"/>
    <property type="project" value="InterPro"/>
</dbReference>
<dbReference type="InterPro" id="IPR007125">
    <property type="entry name" value="H2A/H2B/H3"/>
</dbReference>
<name>A0A443STN1_9ACAR</name>
<dbReference type="EMBL" id="NCKV01000341">
    <property type="protein sequence ID" value="RWS30899.1"/>
    <property type="molecule type" value="Genomic_DNA"/>
</dbReference>
<dbReference type="OrthoDB" id="420022at2759"/>